<evidence type="ECO:0000313" key="9">
    <source>
        <dbReference type="EMBL" id="PAV76639.1"/>
    </source>
</evidence>
<feature type="compositionally biased region" description="Basic residues" evidence="7">
    <location>
        <begin position="541"/>
        <end position="551"/>
    </location>
</feature>
<dbReference type="OrthoDB" id="1732493at2759"/>
<dbReference type="PROSITE" id="PS00108">
    <property type="entry name" value="PROTEIN_KINASE_ST"/>
    <property type="match status" value="1"/>
</dbReference>
<evidence type="ECO:0000256" key="1">
    <source>
        <dbReference type="ARBA" id="ARBA00006485"/>
    </source>
</evidence>
<name>A0A2A2KRW0_9BILA</name>
<dbReference type="GO" id="GO:0004693">
    <property type="term" value="F:cyclin-dependent protein serine/threonine kinase activity"/>
    <property type="evidence" value="ECO:0007669"/>
    <property type="project" value="TreeGrafter"/>
</dbReference>
<dbReference type="Gene3D" id="3.30.200.20">
    <property type="entry name" value="Phosphorylase Kinase, domain 1"/>
    <property type="match status" value="1"/>
</dbReference>
<keyword evidence="6" id="KW-0067">ATP-binding</keyword>
<dbReference type="EMBL" id="LIAE01007845">
    <property type="protein sequence ID" value="PAV76639.1"/>
    <property type="molecule type" value="Genomic_DNA"/>
</dbReference>
<dbReference type="Proteomes" id="UP000218231">
    <property type="component" value="Unassembled WGS sequence"/>
</dbReference>
<feature type="non-terminal residue" evidence="9">
    <location>
        <position position="1"/>
    </location>
</feature>
<evidence type="ECO:0000256" key="7">
    <source>
        <dbReference type="SAM" id="MobiDB-lite"/>
    </source>
</evidence>
<keyword evidence="4" id="KW-0547">Nucleotide-binding</keyword>
<keyword evidence="2" id="KW-0723">Serine/threonine-protein kinase</keyword>
<reference evidence="9 10" key="1">
    <citation type="journal article" date="2017" name="Curr. Biol.">
        <title>Genome architecture and evolution of a unichromosomal asexual nematode.</title>
        <authorList>
            <person name="Fradin H."/>
            <person name="Zegar C."/>
            <person name="Gutwein M."/>
            <person name="Lucas J."/>
            <person name="Kovtun M."/>
            <person name="Corcoran D."/>
            <person name="Baugh L.R."/>
            <person name="Kiontke K."/>
            <person name="Gunsalus K."/>
            <person name="Fitch D.H."/>
            <person name="Piano F."/>
        </authorList>
    </citation>
    <scope>NUCLEOTIDE SEQUENCE [LARGE SCALE GENOMIC DNA]</scope>
    <source>
        <strain evidence="9">PF1309</strain>
    </source>
</reference>
<dbReference type="InterPro" id="IPR050108">
    <property type="entry name" value="CDK"/>
</dbReference>
<evidence type="ECO:0000256" key="3">
    <source>
        <dbReference type="ARBA" id="ARBA00022679"/>
    </source>
</evidence>
<dbReference type="GO" id="GO:0005524">
    <property type="term" value="F:ATP binding"/>
    <property type="evidence" value="ECO:0007669"/>
    <property type="project" value="UniProtKB-KW"/>
</dbReference>
<protein>
    <recommendedName>
        <fullName evidence="8">Protein kinase domain-containing protein</fullName>
    </recommendedName>
</protein>
<dbReference type="InterPro" id="IPR000719">
    <property type="entry name" value="Prot_kinase_dom"/>
</dbReference>
<dbReference type="FunFam" id="1.10.510.10:FF:000624">
    <property type="entry name" value="Mitogen-activated protein kinase"/>
    <property type="match status" value="1"/>
</dbReference>
<dbReference type="Gene3D" id="1.10.510.10">
    <property type="entry name" value="Transferase(Phosphotransferase) domain 1"/>
    <property type="match status" value="1"/>
</dbReference>
<sequence>LTMEAIIVEEGEPCVLKIPFDHRPRRMQQSRANSLYNPRGYNSSYYGSHASAPPVPIMTHIPKSATFHSMPLPRDEDLDDVSALRIPSTLHEEDGLEPKEAAAAAVKSMTSSLSSWFGMVLGRRNLIPMQLFFQLPVSDSQILDLLQIGSVSMGDLHISVSMIPLVLFQFPISAFAVVQETCVLGSDGESIEASPCTSDQTPTGVPPRYIVNVKMRQKPTRKWSEEEIQKRLSLPADLRLPVSVIEKLNRTPALDGPLTRKSRRASLEIRLEQEEGAPCTAIREVSLLRNLRHVNVVFEYLDHDLKQYMDAVNGHLCLHNIRLFLFQLLRGLAYCHQRRVLHRDLKPQNLLLTSKGELKLGDFGLARARSVPTKTYSNEVVTLWYRPPDVLLGSTDYSTHIDMWGVGCILFEMVSGRALFPGSTPDEQISLIFRTLGAPRPDIHPTLFNRATLQQYMNRKYDPEPLSRQIPRLDAIGYELLSRFLHFEGSSRIPAAEAMRHPFLMHYLPNRLLSLKDDESVFEVPGVRLERDTLPTEHPHLHQHRLSKPSRRQSLLI</sequence>
<dbReference type="SMART" id="SM00220">
    <property type="entry name" value="S_TKc"/>
    <property type="match status" value="1"/>
</dbReference>
<dbReference type="GO" id="GO:0005737">
    <property type="term" value="C:cytoplasm"/>
    <property type="evidence" value="ECO:0007669"/>
    <property type="project" value="TreeGrafter"/>
</dbReference>
<evidence type="ECO:0000256" key="4">
    <source>
        <dbReference type="ARBA" id="ARBA00022741"/>
    </source>
</evidence>
<dbReference type="InterPro" id="IPR011009">
    <property type="entry name" value="Kinase-like_dom_sf"/>
</dbReference>
<dbReference type="InterPro" id="IPR008271">
    <property type="entry name" value="Ser/Thr_kinase_AS"/>
</dbReference>
<keyword evidence="10" id="KW-1185">Reference proteome</keyword>
<evidence type="ECO:0000256" key="6">
    <source>
        <dbReference type="ARBA" id="ARBA00022840"/>
    </source>
</evidence>
<feature type="domain" description="Protein kinase" evidence="8">
    <location>
        <begin position="142"/>
        <end position="504"/>
    </location>
</feature>
<dbReference type="PROSITE" id="PS50011">
    <property type="entry name" value="PROTEIN_KINASE_DOM"/>
    <property type="match status" value="1"/>
</dbReference>
<evidence type="ECO:0000313" key="10">
    <source>
        <dbReference type="Proteomes" id="UP000218231"/>
    </source>
</evidence>
<feature type="region of interest" description="Disordered" evidence="7">
    <location>
        <begin position="535"/>
        <end position="557"/>
    </location>
</feature>
<dbReference type="SUPFAM" id="SSF56112">
    <property type="entry name" value="Protein kinase-like (PK-like)"/>
    <property type="match status" value="1"/>
</dbReference>
<comment type="caution">
    <text evidence="9">The sequence shown here is derived from an EMBL/GenBank/DDBJ whole genome shotgun (WGS) entry which is preliminary data.</text>
</comment>
<dbReference type="PANTHER" id="PTHR24056">
    <property type="entry name" value="CELL DIVISION PROTEIN KINASE"/>
    <property type="match status" value="1"/>
</dbReference>
<evidence type="ECO:0000256" key="2">
    <source>
        <dbReference type="ARBA" id="ARBA00022527"/>
    </source>
</evidence>
<dbReference type="Pfam" id="PF00069">
    <property type="entry name" value="Pkinase"/>
    <property type="match status" value="1"/>
</dbReference>
<evidence type="ECO:0000256" key="5">
    <source>
        <dbReference type="ARBA" id="ARBA00022777"/>
    </source>
</evidence>
<dbReference type="GO" id="GO:0005634">
    <property type="term" value="C:nucleus"/>
    <property type="evidence" value="ECO:0007669"/>
    <property type="project" value="TreeGrafter"/>
</dbReference>
<dbReference type="AlphaFoldDB" id="A0A2A2KRW0"/>
<organism evidence="9 10">
    <name type="scientific">Diploscapter pachys</name>
    <dbReference type="NCBI Taxonomy" id="2018661"/>
    <lineage>
        <taxon>Eukaryota</taxon>
        <taxon>Metazoa</taxon>
        <taxon>Ecdysozoa</taxon>
        <taxon>Nematoda</taxon>
        <taxon>Chromadorea</taxon>
        <taxon>Rhabditida</taxon>
        <taxon>Rhabditina</taxon>
        <taxon>Rhabditomorpha</taxon>
        <taxon>Rhabditoidea</taxon>
        <taxon>Rhabditidae</taxon>
        <taxon>Diploscapter</taxon>
    </lineage>
</organism>
<proteinExistence type="inferred from homology"/>
<accession>A0A2A2KRW0</accession>
<keyword evidence="5" id="KW-0418">Kinase</keyword>
<dbReference type="STRING" id="2018661.A0A2A2KRW0"/>
<comment type="similarity">
    <text evidence="1">Belongs to the protein kinase superfamily. CMGC Ser/Thr protein kinase family. CDC2/CDKX subfamily.</text>
</comment>
<gene>
    <name evidence="9" type="ORF">WR25_22073</name>
</gene>
<keyword evidence="3" id="KW-0808">Transferase</keyword>
<dbReference type="PANTHER" id="PTHR24056:SF246">
    <property type="entry name" value="ECDYSONE-INDUCED PROTEIN 63E, ISOFORM N"/>
    <property type="match status" value="1"/>
</dbReference>
<evidence type="ECO:0000259" key="8">
    <source>
        <dbReference type="PROSITE" id="PS50011"/>
    </source>
</evidence>